<sequence length="174" mass="19708">MASTPPPFTGAEYMATPPSPKHGPTEEEDFVIRQKRPTPETQPAYNTRSASRRKSKGRVLFPSDAVKARNLFSTPAASDHRPQTHSQVSDEKSQNKSHTEGIMYMFRGKRVFRRFKPDDAERDLKPRRLFDTKKSTDFTSLKDISQPASTTSTTRMTTLSDQEEAETDIENESP</sequence>
<name>A0A1E4TAP0_9ASCO</name>
<dbReference type="Proteomes" id="UP000095023">
    <property type="component" value="Unassembled WGS sequence"/>
</dbReference>
<feature type="compositionally biased region" description="Basic and acidic residues" evidence="1">
    <location>
        <begin position="78"/>
        <end position="99"/>
    </location>
</feature>
<proteinExistence type="predicted"/>
<evidence type="ECO:0000256" key="1">
    <source>
        <dbReference type="SAM" id="MobiDB-lite"/>
    </source>
</evidence>
<feature type="compositionally biased region" description="Polar residues" evidence="1">
    <location>
        <begin position="39"/>
        <end position="49"/>
    </location>
</feature>
<feature type="compositionally biased region" description="Basic and acidic residues" evidence="1">
    <location>
        <begin position="115"/>
        <end position="136"/>
    </location>
</feature>
<keyword evidence="3" id="KW-1185">Reference proteome</keyword>
<dbReference type="EMBL" id="KV453843">
    <property type="protein sequence ID" value="ODV88845.1"/>
    <property type="molecule type" value="Genomic_DNA"/>
</dbReference>
<dbReference type="OrthoDB" id="5398515at2759"/>
<protein>
    <submittedName>
        <fullName evidence="2">Uncharacterized protein</fullName>
    </submittedName>
</protein>
<feature type="region of interest" description="Disordered" evidence="1">
    <location>
        <begin position="1"/>
        <end position="174"/>
    </location>
</feature>
<dbReference type="AlphaFoldDB" id="A0A1E4TAP0"/>
<organism evidence="2 3">
    <name type="scientific">Tortispora caseinolytica NRRL Y-17796</name>
    <dbReference type="NCBI Taxonomy" id="767744"/>
    <lineage>
        <taxon>Eukaryota</taxon>
        <taxon>Fungi</taxon>
        <taxon>Dikarya</taxon>
        <taxon>Ascomycota</taxon>
        <taxon>Saccharomycotina</taxon>
        <taxon>Trigonopsidomycetes</taxon>
        <taxon>Trigonopsidales</taxon>
        <taxon>Trigonopsidaceae</taxon>
        <taxon>Tortispora</taxon>
    </lineage>
</organism>
<feature type="compositionally biased region" description="Polar residues" evidence="1">
    <location>
        <begin position="137"/>
        <end position="148"/>
    </location>
</feature>
<feature type="compositionally biased region" description="Acidic residues" evidence="1">
    <location>
        <begin position="161"/>
        <end position="174"/>
    </location>
</feature>
<gene>
    <name evidence="2" type="ORF">CANCADRAFT_129890</name>
</gene>
<evidence type="ECO:0000313" key="3">
    <source>
        <dbReference type="Proteomes" id="UP000095023"/>
    </source>
</evidence>
<feature type="compositionally biased region" description="Low complexity" evidence="1">
    <location>
        <begin position="149"/>
        <end position="160"/>
    </location>
</feature>
<accession>A0A1E4TAP0</accession>
<reference evidence="3" key="1">
    <citation type="submission" date="2016-02" db="EMBL/GenBank/DDBJ databases">
        <title>Comparative genomics of biotechnologically important yeasts.</title>
        <authorList>
            <consortium name="DOE Joint Genome Institute"/>
            <person name="Riley R."/>
            <person name="Haridas S."/>
            <person name="Wolfe K.H."/>
            <person name="Lopes M.R."/>
            <person name="Hittinger C.T."/>
            <person name="Goker M."/>
            <person name="Salamov A."/>
            <person name="Wisecaver J."/>
            <person name="Long T.M."/>
            <person name="Aerts A.L."/>
            <person name="Barry K."/>
            <person name="Choi C."/>
            <person name="Clum A."/>
            <person name="Coughlan A.Y."/>
            <person name="Deshpande S."/>
            <person name="Douglass A.P."/>
            <person name="Hanson S.J."/>
            <person name="Klenk H.-P."/>
            <person name="Labutti K."/>
            <person name="Lapidus A."/>
            <person name="Lindquist E."/>
            <person name="Lipzen A."/>
            <person name="Meier-Kolthoff J.P."/>
            <person name="Ohm R.A."/>
            <person name="Otillar R.P."/>
            <person name="Pangilinan J."/>
            <person name="Peng Y."/>
            <person name="Rokas A."/>
            <person name="Rosa C.A."/>
            <person name="Scheuner C."/>
            <person name="Sibirny A.A."/>
            <person name="Slot J.C."/>
            <person name="Stielow J.B."/>
            <person name="Sun H."/>
            <person name="Kurtzman C.P."/>
            <person name="Blackwell M."/>
            <person name="Jeffries T.W."/>
            <person name="Grigoriev I.V."/>
        </authorList>
    </citation>
    <scope>NUCLEOTIDE SEQUENCE [LARGE SCALE GENOMIC DNA]</scope>
    <source>
        <strain evidence="3">NRRL Y-17796</strain>
    </source>
</reference>
<evidence type="ECO:0000313" key="2">
    <source>
        <dbReference type="EMBL" id="ODV88845.1"/>
    </source>
</evidence>